<evidence type="ECO:0000256" key="2">
    <source>
        <dbReference type="SAM" id="MobiDB-lite"/>
    </source>
</evidence>
<protein>
    <recommendedName>
        <fullName evidence="3">Ras-GAP domain-containing protein</fullName>
    </recommendedName>
</protein>
<dbReference type="GO" id="GO:0005096">
    <property type="term" value="F:GTPase activator activity"/>
    <property type="evidence" value="ECO:0007669"/>
    <property type="project" value="UniProtKB-KW"/>
</dbReference>
<dbReference type="InterPro" id="IPR001936">
    <property type="entry name" value="RasGAP_dom"/>
</dbReference>
<evidence type="ECO:0000259" key="3">
    <source>
        <dbReference type="PROSITE" id="PS50018"/>
    </source>
</evidence>
<evidence type="ECO:0000313" key="4">
    <source>
        <dbReference type="EMBL" id="JAP52760.1"/>
    </source>
</evidence>
<dbReference type="AlphaFoldDB" id="A0A0X3PND1"/>
<dbReference type="InterPro" id="IPR039360">
    <property type="entry name" value="Ras_GTPase"/>
</dbReference>
<sequence>MPLFSPRKKIKSWSLDHNRQSMLECIERLNKGNNHGCKASTKQDNMTASRSQCPLQSKDVSYNVLTECKFEQRNEHIPSDQQPNRIVESVYVEKRERPKLYRAHSMNRPVTLKPSSEPSIKPDLQHRVVYRKKIFRIFSKDNAQNKLEDKKETSQCYQQRTLSETRKSASVGVESSPARCVSNAIAALKANADTLRFSVVSLDDSLMENGLKNCFQISTHFGAKTAHGKTLYAEQASSLGRQERRNFLGKSSAPDLDHQLDLPDTSTACAKFVRMRNRSLNGQLAKQQSTGQLASATIRSIHRIYTCQSRAERDYWLNKFRFVTSPDLFSRRRRENSLHLCLQELKGVPEDQQYFCEIYLDNILHARTTVKTMKEMLVWGEEFDFSLLPDITDVNILLWLVKSAAVSEERAAAPAVSFSERNLRRASLARTADYENAHHPLQPTQFGLDTHCISITHADSWASVPTDASCSSLDTMQQCPSKYQSTQDDSPPVSALLMDSRYRRKRRFGTNRSKNKLTRFCLIAKFVIPTRNINDLTDTEAWYSGEKSTHSSSGDLFSDGTDRDFDSYSRPNAGVKRLSLKSGRLKGAGQKVRLRIKACYSSLTVLPVCSYAPLQKCLSNLEAPPTDSTQAQYGLTSRQTGQSGESETNCIDLLRHLEPWLSAKSKATLAQSLLAMHKLRRQVPAFLSSLVLAEVHQQDNPNMVLRSNSLATKAIELYLRQTGEPYLHAALDEVVETILASTKPPLASEDAVTSMQTPREKRGSLGRRTSASPLPSSHASVLGKEADQADFEVDPTRVTNSSQLLRNQRNLLRIVYQVWQKIQGTINVFPIELRRTFFAIRCSMVPPD</sequence>
<name>A0A0X3PND1_SCHSO</name>
<evidence type="ECO:0000256" key="1">
    <source>
        <dbReference type="ARBA" id="ARBA00022468"/>
    </source>
</evidence>
<dbReference type="EMBL" id="GEEE01010465">
    <property type="protein sequence ID" value="JAP52760.1"/>
    <property type="molecule type" value="Transcribed_RNA"/>
</dbReference>
<organism evidence="4">
    <name type="scientific">Schistocephalus solidus</name>
    <name type="common">Tapeworm</name>
    <dbReference type="NCBI Taxonomy" id="70667"/>
    <lineage>
        <taxon>Eukaryota</taxon>
        <taxon>Metazoa</taxon>
        <taxon>Spiralia</taxon>
        <taxon>Lophotrochozoa</taxon>
        <taxon>Platyhelminthes</taxon>
        <taxon>Cestoda</taxon>
        <taxon>Eucestoda</taxon>
        <taxon>Diphyllobothriidea</taxon>
        <taxon>Diphyllobothriidae</taxon>
        <taxon>Schistocephalus</taxon>
    </lineage>
</organism>
<dbReference type="PANTHER" id="PTHR10194">
    <property type="entry name" value="RAS GTPASE-ACTIVATING PROTEINS"/>
    <property type="match status" value="1"/>
</dbReference>
<dbReference type="InterPro" id="IPR008936">
    <property type="entry name" value="Rho_GTPase_activation_prot"/>
</dbReference>
<reference evidence="4" key="1">
    <citation type="submission" date="2016-01" db="EMBL/GenBank/DDBJ databases">
        <title>Reference transcriptome for the parasite Schistocephalus solidus: insights into the molecular evolution of parasitism.</title>
        <authorList>
            <person name="Hebert F.O."/>
            <person name="Grambauer S."/>
            <person name="Barber I."/>
            <person name="Landry C.R."/>
            <person name="Aubin-Horth N."/>
        </authorList>
    </citation>
    <scope>NUCLEOTIDE SEQUENCE</scope>
</reference>
<feature type="non-terminal residue" evidence="4">
    <location>
        <position position="848"/>
    </location>
</feature>
<feature type="region of interest" description="Disordered" evidence="2">
    <location>
        <begin position="746"/>
        <end position="781"/>
    </location>
</feature>
<dbReference type="Pfam" id="PF00616">
    <property type="entry name" value="RasGAP"/>
    <property type="match status" value="1"/>
</dbReference>
<feature type="compositionally biased region" description="Polar residues" evidence="2">
    <location>
        <begin position="767"/>
        <end position="779"/>
    </location>
</feature>
<dbReference type="PANTHER" id="PTHR10194:SF60">
    <property type="entry name" value="RAS GTPASE-ACTIVATING PROTEIN RASKOL"/>
    <property type="match status" value="1"/>
</dbReference>
<proteinExistence type="predicted"/>
<feature type="domain" description="Ras-GAP" evidence="3">
    <location>
        <begin position="665"/>
        <end position="848"/>
    </location>
</feature>
<keyword evidence="1" id="KW-0343">GTPase activation</keyword>
<dbReference type="SUPFAM" id="SSF48350">
    <property type="entry name" value="GTPase activation domain, GAP"/>
    <property type="match status" value="2"/>
</dbReference>
<gene>
    <name evidence="4" type="ORF">TR119442</name>
</gene>
<dbReference type="Gene3D" id="1.10.506.10">
    <property type="entry name" value="GTPase Activation - p120gap, domain 1"/>
    <property type="match status" value="3"/>
</dbReference>
<dbReference type="PROSITE" id="PS50018">
    <property type="entry name" value="RAS_GTPASE_ACTIV_2"/>
    <property type="match status" value="1"/>
</dbReference>
<accession>A0A0X3PND1</accession>